<dbReference type="Proteomes" id="UP001164935">
    <property type="component" value="Chromosome"/>
</dbReference>
<dbReference type="PANTHER" id="PTHR30188">
    <property type="entry name" value="ABC TRANSPORTER PERMEASE PROTEIN-RELATED"/>
    <property type="match status" value="1"/>
</dbReference>
<dbReference type="GO" id="GO:0043190">
    <property type="term" value="C:ATP-binding cassette (ABC) transporter complex"/>
    <property type="evidence" value="ECO:0007669"/>
    <property type="project" value="InterPro"/>
</dbReference>
<evidence type="ECO:0000313" key="13">
    <source>
        <dbReference type="EMBL" id="UYO74113.1"/>
    </source>
</evidence>
<evidence type="ECO:0000256" key="1">
    <source>
        <dbReference type="ARBA" id="ARBA00002460"/>
    </source>
</evidence>
<evidence type="ECO:0000256" key="9">
    <source>
        <dbReference type="ARBA" id="ARBA00022692"/>
    </source>
</evidence>
<comment type="caution">
    <text evidence="12">Lacks conserved residue(s) required for the propagation of feature annotation.</text>
</comment>
<comment type="subcellular location">
    <subcellularLocation>
        <location evidence="2 12">Cell inner membrane</location>
        <topology evidence="2 12">Multi-pass membrane protein</topology>
    </subcellularLocation>
</comment>
<evidence type="ECO:0000256" key="11">
    <source>
        <dbReference type="ARBA" id="ARBA00023136"/>
    </source>
</evidence>
<sequence length="266" mass="28284">MQSNIKHAISHVVRLGRKGCDALESLGRAGIFLAQSAVGVPSREGWLLWLRQVHFVGVLSLAIVLVSGLFIGMVLALQGYTILVDFGAEQALGQMVALSLLRELAPVVAALLFAGRAGSALTAEIGLMKATEQLTSMEMIGVDPLRRVVAPRLWAGFIALPILTVGFSVVGIWGGYLVGVEWLGVFEGSYWSNMQASVSFVDDIGNGIIKSLVFAVVVTWIAVFQGYDLVPTSEGISRATTRTVVYSSLAVLGLDFVLTAVMFGGL</sequence>
<proteinExistence type="inferred from homology"/>
<keyword evidence="11 12" id="KW-0472">Membrane</keyword>
<dbReference type="InterPro" id="IPR003453">
    <property type="entry name" value="ABC_MlaE_roteobac"/>
</dbReference>
<dbReference type="AlphaFoldDB" id="A0AA46TQ33"/>
<evidence type="ECO:0000256" key="3">
    <source>
        <dbReference type="ARBA" id="ARBA00007556"/>
    </source>
</evidence>
<name>A0AA46TQ33_9GAMM</name>
<comment type="subunit">
    <text evidence="4">The complex is composed of two ATP-binding proteins (MlaF), two transmembrane proteins (MlaE), two cytoplasmic solute-binding proteins (MlaB) and six periplasmic solute-binding proteins (MlaD).</text>
</comment>
<dbReference type="GO" id="GO:0005548">
    <property type="term" value="F:phospholipid transporter activity"/>
    <property type="evidence" value="ECO:0007669"/>
    <property type="project" value="TreeGrafter"/>
</dbReference>
<comment type="function">
    <text evidence="1">Part of the ABC transporter complex MlaFEDB, which is involved in a phospholipid transport pathway that maintains lipid asymmetry in the outer membrane by retrograde trafficking of phospholipids from the outer membrane to the inner membrane. Probably responsible for the translocation of the substrate across the membrane.</text>
</comment>
<evidence type="ECO:0000256" key="7">
    <source>
        <dbReference type="ARBA" id="ARBA00022475"/>
    </source>
</evidence>
<reference evidence="13" key="1">
    <citation type="submission" date="2022-05" db="EMBL/GenBank/DDBJ databases">
        <title>Complete sequence of a novel PHA-producing Halomonas strain.</title>
        <authorList>
            <person name="Zheng Z."/>
        </authorList>
    </citation>
    <scope>NUCLEOTIDE SEQUENCE</scope>
    <source>
        <strain evidence="13">ZZQ-149</strain>
    </source>
</reference>
<feature type="transmembrane region" description="Helical" evidence="12">
    <location>
        <begin position="53"/>
        <end position="77"/>
    </location>
</feature>
<evidence type="ECO:0000256" key="2">
    <source>
        <dbReference type="ARBA" id="ARBA00004429"/>
    </source>
</evidence>
<dbReference type="PANTHER" id="PTHR30188:SF4">
    <property type="entry name" value="PROTEIN TRIGALACTOSYLDIACYLGLYCEROL 1, CHLOROPLASTIC"/>
    <property type="match status" value="1"/>
</dbReference>
<dbReference type="InterPro" id="IPR030802">
    <property type="entry name" value="Permease_MalE"/>
</dbReference>
<feature type="transmembrane region" description="Helical" evidence="12">
    <location>
        <begin position="153"/>
        <end position="176"/>
    </location>
</feature>
<protein>
    <recommendedName>
        <fullName evidence="5">Intermembrane phospholipid transport system permease protein MlaE</fullName>
    </recommendedName>
</protein>
<keyword evidence="6" id="KW-0813">Transport</keyword>
<dbReference type="NCBIfam" id="NF033619">
    <property type="entry name" value="perm_MlaE_1"/>
    <property type="match status" value="1"/>
</dbReference>
<dbReference type="RefSeq" id="WP_030072293.1">
    <property type="nucleotide sequence ID" value="NZ_CP096973.1"/>
</dbReference>
<keyword evidence="9 12" id="KW-0812">Transmembrane</keyword>
<evidence type="ECO:0000256" key="5">
    <source>
        <dbReference type="ARBA" id="ARBA00020857"/>
    </source>
</evidence>
<feature type="transmembrane region" description="Helical" evidence="12">
    <location>
        <begin position="244"/>
        <end position="263"/>
    </location>
</feature>
<comment type="similarity">
    <text evidence="3 12">Belongs to the MlaE permease family.</text>
</comment>
<dbReference type="InterPro" id="IPR053408">
    <property type="entry name" value="MlaE_Permease"/>
</dbReference>
<dbReference type="NCBIfam" id="TIGR00056">
    <property type="entry name" value="MlaE family lipid ABC transporter permease subunit"/>
    <property type="match status" value="1"/>
</dbReference>
<keyword evidence="8 12" id="KW-0997">Cell inner membrane</keyword>
<organism evidence="13 14">
    <name type="scientific">Halomonas qinghailakensis</name>
    <dbReference type="NCBI Taxonomy" id="2937790"/>
    <lineage>
        <taxon>Bacteria</taxon>
        <taxon>Pseudomonadati</taxon>
        <taxon>Pseudomonadota</taxon>
        <taxon>Gammaproteobacteria</taxon>
        <taxon>Oceanospirillales</taxon>
        <taxon>Halomonadaceae</taxon>
        <taxon>Halomonas</taxon>
    </lineage>
</organism>
<keyword evidence="7" id="KW-1003">Cell membrane</keyword>
<evidence type="ECO:0000256" key="12">
    <source>
        <dbReference type="RuleBase" id="RU362044"/>
    </source>
</evidence>
<accession>A0AA46TQ33</accession>
<evidence type="ECO:0000256" key="8">
    <source>
        <dbReference type="ARBA" id="ARBA00022519"/>
    </source>
</evidence>
<dbReference type="Pfam" id="PF02405">
    <property type="entry name" value="MlaE"/>
    <property type="match status" value="1"/>
</dbReference>
<feature type="transmembrane region" description="Helical" evidence="12">
    <location>
        <begin position="204"/>
        <end position="223"/>
    </location>
</feature>
<evidence type="ECO:0000256" key="6">
    <source>
        <dbReference type="ARBA" id="ARBA00022448"/>
    </source>
</evidence>
<dbReference type="EMBL" id="CP096973">
    <property type="protein sequence ID" value="UYO74113.1"/>
    <property type="molecule type" value="Genomic_DNA"/>
</dbReference>
<evidence type="ECO:0000256" key="10">
    <source>
        <dbReference type="ARBA" id="ARBA00022989"/>
    </source>
</evidence>
<gene>
    <name evidence="13" type="primary">mlaE</name>
    <name evidence="13" type="ORF">M0220_14710</name>
</gene>
<evidence type="ECO:0000313" key="14">
    <source>
        <dbReference type="Proteomes" id="UP001164935"/>
    </source>
</evidence>
<keyword evidence="10 12" id="KW-1133">Transmembrane helix</keyword>
<evidence type="ECO:0000256" key="4">
    <source>
        <dbReference type="ARBA" id="ARBA00011380"/>
    </source>
</evidence>
<keyword evidence="14" id="KW-1185">Reference proteome</keyword>
<dbReference type="KEGG" id="hqn:M0220_14710"/>